<feature type="non-terminal residue" evidence="2">
    <location>
        <position position="1"/>
    </location>
</feature>
<proteinExistence type="predicted"/>
<reference evidence="2" key="1">
    <citation type="submission" date="2018-05" db="EMBL/GenBank/DDBJ databases">
        <authorList>
            <person name="Lanie J.A."/>
            <person name="Ng W.-L."/>
            <person name="Kazmierczak K.M."/>
            <person name="Andrzejewski T.M."/>
            <person name="Davidsen T.M."/>
            <person name="Wayne K.J."/>
            <person name="Tettelin H."/>
            <person name="Glass J.I."/>
            <person name="Rusch D."/>
            <person name="Podicherti R."/>
            <person name="Tsui H.-C.T."/>
            <person name="Winkler M.E."/>
        </authorList>
    </citation>
    <scope>NUCLEOTIDE SEQUENCE</scope>
</reference>
<protein>
    <recommendedName>
        <fullName evidence="1">VapC9 PIN-like domain-containing protein</fullName>
    </recommendedName>
</protein>
<dbReference type="Gene3D" id="3.40.50.1010">
    <property type="entry name" value="5'-nuclease"/>
    <property type="match status" value="1"/>
</dbReference>
<feature type="domain" description="VapC9 PIN-like" evidence="1">
    <location>
        <begin position="1"/>
        <end position="78"/>
    </location>
</feature>
<dbReference type="Pfam" id="PF18477">
    <property type="entry name" value="PIN_9"/>
    <property type="match status" value="1"/>
</dbReference>
<gene>
    <name evidence="2" type="ORF">METZ01_LOCUS115391</name>
</gene>
<evidence type="ECO:0000259" key="1">
    <source>
        <dbReference type="Pfam" id="PF18477"/>
    </source>
</evidence>
<dbReference type="SUPFAM" id="SSF88723">
    <property type="entry name" value="PIN domain-like"/>
    <property type="match status" value="1"/>
</dbReference>
<sequence length="88" mass="9946">VVPLVVLNELEQLTKNQNKQDDASKTLEFVRDMKNIEISGKFADNAILEYIKKHGGMVATMDEELKNKIKNLKGTIISFSNDKIVLEP</sequence>
<dbReference type="InterPro" id="IPR041120">
    <property type="entry name" value="PIN_9"/>
</dbReference>
<dbReference type="AlphaFoldDB" id="A0A381XEE2"/>
<dbReference type="InterPro" id="IPR029060">
    <property type="entry name" value="PIN-like_dom_sf"/>
</dbReference>
<accession>A0A381XEE2</accession>
<name>A0A381XEE2_9ZZZZ</name>
<evidence type="ECO:0000313" key="2">
    <source>
        <dbReference type="EMBL" id="SVA62537.1"/>
    </source>
</evidence>
<organism evidence="2">
    <name type="scientific">marine metagenome</name>
    <dbReference type="NCBI Taxonomy" id="408172"/>
    <lineage>
        <taxon>unclassified sequences</taxon>
        <taxon>metagenomes</taxon>
        <taxon>ecological metagenomes</taxon>
    </lineage>
</organism>
<dbReference type="EMBL" id="UINC01014706">
    <property type="protein sequence ID" value="SVA62537.1"/>
    <property type="molecule type" value="Genomic_DNA"/>
</dbReference>